<name>A0A419WT62_9BACT</name>
<dbReference type="Gene3D" id="1.25.40.20">
    <property type="entry name" value="Ankyrin repeat-containing domain"/>
    <property type="match status" value="2"/>
</dbReference>
<evidence type="ECO:0000313" key="1">
    <source>
        <dbReference type="EMBL" id="RKD98596.1"/>
    </source>
</evidence>
<dbReference type="EMBL" id="RAPQ01000011">
    <property type="protein sequence ID" value="RKD98596.1"/>
    <property type="molecule type" value="Genomic_DNA"/>
</dbReference>
<reference evidence="1 2" key="1">
    <citation type="submission" date="2018-09" db="EMBL/GenBank/DDBJ databases">
        <title>Genomic Encyclopedia of Archaeal and Bacterial Type Strains, Phase II (KMG-II): from individual species to whole genera.</title>
        <authorList>
            <person name="Goeker M."/>
        </authorList>
    </citation>
    <scope>NUCLEOTIDE SEQUENCE [LARGE SCALE GENOMIC DNA]</scope>
    <source>
        <strain evidence="1 2">DSM 21950</strain>
    </source>
</reference>
<dbReference type="Proteomes" id="UP000284531">
    <property type="component" value="Unassembled WGS sequence"/>
</dbReference>
<dbReference type="RefSeq" id="WP_120241182.1">
    <property type="nucleotide sequence ID" value="NZ_RAPQ01000011.1"/>
</dbReference>
<dbReference type="SUPFAM" id="SSF48403">
    <property type="entry name" value="Ankyrin repeat"/>
    <property type="match status" value="1"/>
</dbReference>
<organism evidence="1 2">
    <name type="scientific">Marinifilum flexuosum</name>
    <dbReference type="NCBI Taxonomy" id="1117708"/>
    <lineage>
        <taxon>Bacteria</taxon>
        <taxon>Pseudomonadati</taxon>
        <taxon>Bacteroidota</taxon>
        <taxon>Bacteroidia</taxon>
        <taxon>Marinilabiliales</taxon>
        <taxon>Marinifilaceae</taxon>
    </lineage>
</organism>
<dbReference type="PANTHER" id="PTHR24118">
    <property type="entry name" value="POTE ANKYRIN DOMAIN"/>
    <property type="match status" value="1"/>
</dbReference>
<keyword evidence="2" id="KW-1185">Reference proteome</keyword>
<dbReference type="Pfam" id="PF12796">
    <property type="entry name" value="Ank_2"/>
    <property type="match status" value="1"/>
</dbReference>
<dbReference type="InterPro" id="IPR002110">
    <property type="entry name" value="Ankyrin_rpt"/>
</dbReference>
<dbReference type="PROSITE" id="PS51257">
    <property type="entry name" value="PROKAR_LIPOPROTEIN"/>
    <property type="match status" value="1"/>
</dbReference>
<accession>A0A419WT62</accession>
<comment type="caution">
    <text evidence="1">The sequence shown here is derived from an EMBL/GenBank/DDBJ whole genome shotgun (WGS) entry which is preliminary data.</text>
</comment>
<protein>
    <submittedName>
        <fullName evidence="1">Ankyrin repeat protein</fullName>
    </submittedName>
</protein>
<proteinExistence type="predicted"/>
<gene>
    <name evidence="1" type="ORF">BXY64_3455</name>
</gene>
<dbReference type="PANTHER" id="PTHR24118:SF99">
    <property type="entry name" value="POTE ANKYRIN DOMAIN FAMILY MEMBER 3C-RELATED"/>
    <property type="match status" value="1"/>
</dbReference>
<sequence length="610" mass="70291">MQIKYLLQFIAIALIGFVLQSCSTLKLTENKSFDNYSTVYVFQNGIELPISAQSDTIEIDKSKFTLRFYNKPYDVASKKFYATRITAFYNVSQLPVVETGMAIDTIECFAPGTGMATAKNGSYEALRFNSSAHHYLFYENEENKRVDSIASLDNMLKLEFEIDSLNFMGQLTAMSDIRLSEFYLLVFTDRNQNKIVDEGECMKLTIRVKDNYKGWSVPYWNMQDSLGQTPLHKLFLFEEWENISDRQKLALLQEALSLKSTNPNIQDIKGNTAMHYALGEYYLEKKSCNHPVELIKVLLSSDKTDVNICNYYYNNNPLQQYLMSGNSGVNRINARGIELISLFLTRDDLKLNSLNNVNFTSFDYASRKNWLDDKNTELVDKLKPNKEYNYGASQELSKFVYRIGTDAKIDDLDFYMENIKLCLDYNANPNVIENQLARTPLTWLCYTKDRSYGYSDEEIQSNLQLRSELVKQLMQKPDIDLNLPDYIGATALHYAVDAYATVLVKTLVSNPHTNVNSQNSDGNTPLMQMIHNLNYLRLGAQKDACACLKELISNSSRLDFRVLNYKGESTLDLINFWMLDKERGDVNKRLYPEMYNCLEELKQKIESDIQ</sequence>
<dbReference type="InterPro" id="IPR036770">
    <property type="entry name" value="Ankyrin_rpt-contain_sf"/>
</dbReference>
<dbReference type="Pfam" id="PF00023">
    <property type="entry name" value="Ank"/>
    <property type="match status" value="1"/>
</dbReference>
<dbReference type="AlphaFoldDB" id="A0A419WT62"/>
<dbReference type="OrthoDB" id="1110047at2"/>
<evidence type="ECO:0000313" key="2">
    <source>
        <dbReference type="Proteomes" id="UP000284531"/>
    </source>
</evidence>
<dbReference type="SMART" id="SM00248">
    <property type="entry name" value="ANK"/>
    <property type="match status" value="5"/>
</dbReference>